<organism evidence="2 3">
    <name type="scientific">Tetradesmus obliquus</name>
    <name type="common">Green alga</name>
    <name type="synonym">Acutodesmus obliquus</name>
    <dbReference type="NCBI Taxonomy" id="3088"/>
    <lineage>
        <taxon>Eukaryota</taxon>
        <taxon>Viridiplantae</taxon>
        <taxon>Chlorophyta</taxon>
        <taxon>core chlorophytes</taxon>
        <taxon>Chlorophyceae</taxon>
        <taxon>CS clade</taxon>
        <taxon>Sphaeropleales</taxon>
        <taxon>Scenedesmaceae</taxon>
        <taxon>Tetradesmus</taxon>
    </lineage>
</organism>
<reference evidence="2 3" key="1">
    <citation type="submission" date="2016-10" db="EMBL/GenBank/DDBJ databases">
        <authorList>
            <person name="Cai Z."/>
        </authorList>
    </citation>
    <scope>NUCLEOTIDE SEQUENCE [LARGE SCALE GENOMIC DNA]</scope>
</reference>
<protein>
    <recommendedName>
        <fullName evidence="4">Pherophorin domain-containing protein</fullName>
    </recommendedName>
</protein>
<dbReference type="Proteomes" id="UP000256970">
    <property type="component" value="Unassembled WGS sequence"/>
</dbReference>
<feature type="signal peptide" evidence="1">
    <location>
        <begin position="1"/>
        <end position="26"/>
    </location>
</feature>
<evidence type="ECO:0000313" key="2">
    <source>
        <dbReference type="EMBL" id="SZX76863.1"/>
    </source>
</evidence>
<sequence>MKAQSASISTLVLSVCLAAAGSAVSAACTEPPSPGTVTDATWNCTLPAKQGDSCTGFCLKGGQADPPIAACDADGSWLYRRGACGSGTCKMRYMVLEGEADFVDTVSAYVSTGWLVPIMNTMLGVCGDLCKSRASVGGVLSEDVSSLNFKLVAMSLVDSPSSSSRRGLLAKAGLLDRIVVGYQLACGEGYFPKSLEPVLDVALNTATASGYIGGALIRLMQMRKEIPESYDVTKVLFAAADSSGTTTTSPIPAAMCQVLLPAATEASLAGGILSVDSIASNAFDATAVMCGGTDRLLSTVMFKSFGVSGRVDLTAQVPDNDSVQCAVSPATLSGAANGTLLQVACTNKNGVRFNSPRSYGVLVKAEYGCGFTSSNIMATTSRLNVTVSTSPTMSVTPWLNITEGGAPDVVCGGKPATASFRYKVKGLLKGQKFTVTGDAGPNCTVVAKPISVDAGIATVTCSGAFVPGSSVAISANITLAVESCAVLSAVANASVPVICCSTGASYAKAVNASSCYQHLKPATQAAQCSKRAAIGSSFGFANRGPNLATLYLVDDDAADCSDKVSVGTAAMSCVNTPGSSGKQLRFRLTVPNTHRATNIRYMLSCSQPATNTECPPTPSWTNVKAPPVPRDMVSVVQGNSTVTRFTLSVQDCKCSEAFWGVYHTATYRYLPLSACGL</sequence>
<proteinExistence type="predicted"/>
<gene>
    <name evidence="2" type="ORF">BQ4739_LOCUS17230</name>
</gene>
<name>A0A383WHZ1_TETOB</name>
<evidence type="ECO:0000313" key="3">
    <source>
        <dbReference type="Proteomes" id="UP000256970"/>
    </source>
</evidence>
<evidence type="ECO:0008006" key="4">
    <source>
        <dbReference type="Google" id="ProtNLM"/>
    </source>
</evidence>
<evidence type="ECO:0000256" key="1">
    <source>
        <dbReference type="SAM" id="SignalP"/>
    </source>
</evidence>
<accession>A0A383WHZ1</accession>
<keyword evidence="3" id="KW-1185">Reference proteome</keyword>
<dbReference type="EMBL" id="FNXT01001268">
    <property type="protein sequence ID" value="SZX76863.1"/>
    <property type="molecule type" value="Genomic_DNA"/>
</dbReference>
<dbReference type="PROSITE" id="PS51257">
    <property type="entry name" value="PROKAR_LIPOPROTEIN"/>
    <property type="match status" value="1"/>
</dbReference>
<feature type="chain" id="PRO_5016855241" description="Pherophorin domain-containing protein" evidence="1">
    <location>
        <begin position="27"/>
        <end position="677"/>
    </location>
</feature>
<keyword evidence="1" id="KW-0732">Signal</keyword>
<dbReference type="AlphaFoldDB" id="A0A383WHZ1"/>